<proteinExistence type="predicted"/>
<accession>E4Y6D1</accession>
<evidence type="ECO:0000313" key="1">
    <source>
        <dbReference type="EMBL" id="CBY31181.1"/>
    </source>
</evidence>
<dbReference type="EMBL" id="FN654295">
    <property type="protein sequence ID" value="CBY31181.1"/>
    <property type="molecule type" value="Genomic_DNA"/>
</dbReference>
<dbReference type="AlphaFoldDB" id="E4Y6D1"/>
<reference evidence="1" key="1">
    <citation type="journal article" date="2010" name="Science">
        <title>Plasticity of animal genome architecture unmasked by rapid evolution of a pelagic tunicate.</title>
        <authorList>
            <person name="Denoeud F."/>
            <person name="Henriet S."/>
            <person name="Mungpakdee S."/>
            <person name="Aury J.M."/>
            <person name="Da Silva C."/>
            <person name="Brinkmann H."/>
            <person name="Mikhaleva J."/>
            <person name="Olsen L.C."/>
            <person name="Jubin C."/>
            <person name="Canestro C."/>
            <person name="Bouquet J.M."/>
            <person name="Danks G."/>
            <person name="Poulain J."/>
            <person name="Campsteijn C."/>
            <person name="Adamski M."/>
            <person name="Cross I."/>
            <person name="Yadetie F."/>
            <person name="Muffato M."/>
            <person name="Louis A."/>
            <person name="Butcher S."/>
            <person name="Tsagkogeorga G."/>
            <person name="Konrad A."/>
            <person name="Singh S."/>
            <person name="Jensen M.F."/>
            <person name="Cong E.H."/>
            <person name="Eikeseth-Otteraa H."/>
            <person name="Noel B."/>
            <person name="Anthouard V."/>
            <person name="Porcel B.M."/>
            <person name="Kachouri-Lafond R."/>
            <person name="Nishino A."/>
            <person name="Ugolini M."/>
            <person name="Chourrout P."/>
            <person name="Nishida H."/>
            <person name="Aasland R."/>
            <person name="Huzurbazar S."/>
            <person name="Westhof E."/>
            <person name="Delsuc F."/>
            <person name="Lehrach H."/>
            <person name="Reinhardt R."/>
            <person name="Weissenbach J."/>
            <person name="Roy S.W."/>
            <person name="Artiguenave F."/>
            <person name="Postlethwait J.H."/>
            <person name="Manak J.R."/>
            <person name="Thompson E.M."/>
            <person name="Jaillon O."/>
            <person name="Du Pasquier L."/>
            <person name="Boudinot P."/>
            <person name="Liberles D.A."/>
            <person name="Volff J.N."/>
            <person name="Philippe H."/>
            <person name="Lenhard B."/>
            <person name="Roest Crollius H."/>
            <person name="Wincker P."/>
            <person name="Chourrout D."/>
        </authorList>
    </citation>
    <scope>NUCLEOTIDE SEQUENCE [LARGE SCALE GENOMIC DNA]</scope>
</reference>
<protein>
    <submittedName>
        <fullName evidence="1">Uncharacterized protein</fullName>
    </submittedName>
</protein>
<sequence length="106" mass="12486">MNQGFNYPGRSSTKFGSEFLSTKIIKKQLICCNIYSLKINSGKSRGNTARKNRLDYRLYRHEELSSLFSIYIKIQKKQRIFLFLKINDHEPETGDFQRPVLLHSKL</sequence>
<organism evidence="1">
    <name type="scientific">Oikopleura dioica</name>
    <name type="common">Tunicate</name>
    <dbReference type="NCBI Taxonomy" id="34765"/>
    <lineage>
        <taxon>Eukaryota</taxon>
        <taxon>Metazoa</taxon>
        <taxon>Chordata</taxon>
        <taxon>Tunicata</taxon>
        <taxon>Appendicularia</taxon>
        <taxon>Copelata</taxon>
        <taxon>Oikopleuridae</taxon>
        <taxon>Oikopleura</taxon>
    </lineage>
</organism>
<dbReference type="Proteomes" id="UP000011014">
    <property type="component" value="Unassembled WGS sequence"/>
</dbReference>
<name>E4Y6D1_OIKDI</name>
<gene>
    <name evidence="1" type="ORF">GSOID_T00025074001</name>
</gene>